<sequence length="266" mass="30688">MLIDTHCHFPHEKYDQELDQIIKDSQNNDVKKLIVIGTSIENSKKTLEVVNKYNNLFATIGVYPHEDKNLSLSDIQKELENLYRKNKSKIVGIGECGIDLGNWEDGRNPDEQVELFKLQTGFAIEHDLPLVLHNRNGDKYIEEIFSKYAVFKGNKLRGVAHCYVGNWNFAKYLIDFGFYISFSGIITFPKVSSDLIDTIKKIPKERILVETDSPYLAPQKYRGQINYPKYVKIVAEAVAQIRNASYDEIAQITYKNAHNLFNIKYD</sequence>
<evidence type="ECO:0000256" key="3">
    <source>
        <dbReference type="PIRSR" id="PIRSR005902-1"/>
    </source>
</evidence>
<dbReference type="FunFam" id="3.20.20.140:FF:000005">
    <property type="entry name" value="TatD family hydrolase"/>
    <property type="match status" value="1"/>
</dbReference>
<keyword evidence="1 3" id="KW-0479">Metal-binding</keyword>
<dbReference type="GO" id="GO:0004536">
    <property type="term" value="F:DNA nuclease activity"/>
    <property type="evidence" value="ECO:0007669"/>
    <property type="project" value="InterPro"/>
</dbReference>
<dbReference type="PANTHER" id="PTHR46124">
    <property type="entry name" value="D-AMINOACYL-TRNA DEACYLASE"/>
    <property type="match status" value="1"/>
</dbReference>
<feature type="binding site" evidence="3">
    <location>
        <position position="133"/>
    </location>
    <ligand>
        <name>a divalent metal cation</name>
        <dbReference type="ChEBI" id="CHEBI:60240"/>
        <label>2</label>
    </ligand>
</feature>
<feature type="binding site" evidence="3">
    <location>
        <position position="95"/>
    </location>
    <ligand>
        <name>a divalent metal cation</name>
        <dbReference type="ChEBI" id="CHEBI:60240"/>
        <label>1</label>
    </ligand>
</feature>
<evidence type="ECO:0000256" key="2">
    <source>
        <dbReference type="ARBA" id="ARBA00022801"/>
    </source>
</evidence>
<evidence type="ECO:0000313" key="4">
    <source>
        <dbReference type="EMBL" id="OGC46533.1"/>
    </source>
</evidence>
<protein>
    <recommendedName>
        <fullName evidence="6">Hydrolase TatD</fullName>
    </recommendedName>
</protein>
<organism evidence="4 5">
    <name type="scientific">candidate division WWE3 bacterium RBG_19FT_COMBO_34_6</name>
    <dbReference type="NCBI Taxonomy" id="1802612"/>
    <lineage>
        <taxon>Bacteria</taxon>
        <taxon>Katanobacteria</taxon>
    </lineage>
</organism>
<dbReference type="SUPFAM" id="SSF51556">
    <property type="entry name" value="Metallo-dependent hydrolases"/>
    <property type="match status" value="1"/>
</dbReference>
<feature type="binding site" evidence="3">
    <location>
        <position position="6"/>
    </location>
    <ligand>
        <name>a divalent metal cation</name>
        <dbReference type="ChEBI" id="CHEBI:60240"/>
        <label>1</label>
    </ligand>
</feature>
<evidence type="ECO:0000256" key="1">
    <source>
        <dbReference type="ARBA" id="ARBA00022723"/>
    </source>
</evidence>
<dbReference type="PANTHER" id="PTHR46124:SF2">
    <property type="entry name" value="D-AMINOACYL-TRNA DEACYLASE"/>
    <property type="match status" value="1"/>
</dbReference>
<dbReference type="InterPro" id="IPR015991">
    <property type="entry name" value="TatD/YcfH-like"/>
</dbReference>
<dbReference type="Proteomes" id="UP000178615">
    <property type="component" value="Unassembled WGS sequence"/>
</dbReference>
<proteinExistence type="predicted"/>
<name>A0A1F4UQT6_UNCKA</name>
<evidence type="ECO:0008006" key="6">
    <source>
        <dbReference type="Google" id="ProtNLM"/>
    </source>
</evidence>
<dbReference type="AlphaFoldDB" id="A0A1F4UQT6"/>
<dbReference type="GO" id="GO:0016788">
    <property type="term" value="F:hydrolase activity, acting on ester bonds"/>
    <property type="evidence" value="ECO:0007669"/>
    <property type="project" value="InterPro"/>
</dbReference>
<keyword evidence="2" id="KW-0378">Hydrolase</keyword>
<dbReference type="PROSITE" id="PS01091">
    <property type="entry name" value="TATD_3"/>
    <property type="match status" value="1"/>
</dbReference>
<gene>
    <name evidence="4" type="ORF">A2V49_00610</name>
</gene>
<dbReference type="InterPro" id="IPR032466">
    <property type="entry name" value="Metal_Hydrolase"/>
</dbReference>
<feature type="binding site" evidence="3">
    <location>
        <position position="8"/>
    </location>
    <ligand>
        <name>a divalent metal cation</name>
        <dbReference type="ChEBI" id="CHEBI:60240"/>
        <label>1</label>
    </ligand>
</feature>
<feature type="binding site" evidence="3">
    <location>
        <position position="212"/>
    </location>
    <ligand>
        <name>a divalent metal cation</name>
        <dbReference type="ChEBI" id="CHEBI:60240"/>
        <label>1</label>
    </ligand>
</feature>
<dbReference type="InterPro" id="IPR001130">
    <property type="entry name" value="TatD-like"/>
</dbReference>
<dbReference type="InterPro" id="IPR018228">
    <property type="entry name" value="DNase_TatD-rel_CS"/>
</dbReference>
<dbReference type="PIRSF" id="PIRSF005902">
    <property type="entry name" value="DNase_TatD"/>
    <property type="match status" value="1"/>
</dbReference>
<dbReference type="Gene3D" id="3.20.20.140">
    <property type="entry name" value="Metal-dependent hydrolases"/>
    <property type="match status" value="1"/>
</dbReference>
<dbReference type="CDD" id="cd01310">
    <property type="entry name" value="TatD_DNAse"/>
    <property type="match status" value="1"/>
</dbReference>
<accession>A0A1F4UQT6</accession>
<evidence type="ECO:0000313" key="5">
    <source>
        <dbReference type="Proteomes" id="UP000178615"/>
    </source>
</evidence>
<dbReference type="EMBL" id="MEUV01000001">
    <property type="protein sequence ID" value="OGC46533.1"/>
    <property type="molecule type" value="Genomic_DNA"/>
</dbReference>
<dbReference type="Pfam" id="PF01026">
    <property type="entry name" value="TatD_DNase"/>
    <property type="match status" value="1"/>
</dbReference>
<dbReference type="NCBIfam" id="TIGR00010">
    <property type="entry name" value="YchF/TatD family DNA exonuclease"/>
    <property type="match status" value="1"/>
</dbReference>
<feature type="binding site" evidence="3">
    <location>
        <position position="161"/>
    </location>
    <ligand>
        <name>a divalent metal cation</name>
        <dbReference type="ChEBI" id="CHEBI:60240"/>
        <label>2</label>
    </ligand>
</feature>
<comment type="caution">
    <text evidence="4">The sequence shown here is derived from an EMBL/GenBank/DDBJ whole genome shotgun (WGS) entry which is preliminary data.</text>
</comment>
<dbReference type="GO" id="GO:0046872">
    <property type="term" value="F:metal ion binding"/>
    <property type="evidence" value="ECO:0007669"/>
    <property type="project" value="UniProtKB-KW"/>
</dbReference>
<reference evidence="4 5" key="1">
    <citation type="journal article" date="2016" name="Nat. Commun.">
        <title>Thousands of microbial genomes shed light on interconnected biogeochemical processes in an aquifer system.</title>
        <authorList>
            <person name="Anantharaman K."/>
            <person name="Brown C.T."/>
            <person name="Hug L.A."/>
            <person name="Sharon I."/>
            <person name="Castelle C.J."/>
            <person name="Probst A.J."/>
            <person name="Thomas B.C."/>
            <person name="Singh A."/>
            <person name="Wilkins M.J."/>
            <person name="Karaoz U."/>
            <person name="Brodie E.L."/>
            <person name="Williams K.H."/>
            <person name="Hubbard S.S."/>
            <person name="Banfield J.F."/>
        </authorList>
    </citation>
    <scope>NUCLEOTIDE SEQUENCE [LARGE SCALE GENOMIC DNA]</scope>
</reference>